<evidence type="ECO:0000256" key="1">
    <source>
        <dbReference type="SAM" id="MobiDB-lite"/>
    </source>
</evidence>
<name>A0A4Z2FWK8_9TELE</name>
<sequence>MRNHLNVTQYNHKETENNPEETENNHEATHTDHKETKDTQTHREDTHRGQSHDIVCLFVSRSYVGGAGSTGAGRGTLHASDCSSLSLTQSQPFLAATACQAEARMKGADATQENVLLKYT</sequence>
<dbReference type="AlphaFoldDB" id="A0A4Z2FWK8"/>
<keyword evidence="3" id="KW-1185">Reference proteome</keyword>
<gene>
    <name evidence="2" type="ORF">EYF80_044146</name>
</gene>
<dbReference type="Proteomes" id="UP000314294">
    <property type="component" value="Unassembled WGS sequence"/>
</dbReference>
<feature type="region of interest" description="Disordered" evidence="1">
    <location>
        <begin position="1"/>
        <end position="51"/>
    </location>
</feature>
<evidence type="ECO:0000313" key="2">
    <source>
        <dbReference type="EMBL" id="TNN45658.1"/>
    </source>
</evidence>
<feature type="compositionally biased region" description="Polar residues" evidence="1">
    <location>
        <begin position="1"/>
        <end position="10"/>
    </location>
</feature>
<organism evidence="2 3">
    <name type="scientific">Liparis tanakae</name>
    <name type="common">Tanaka's snailfish</name>
    <dbReference type="NCBI Taxonomy" id="230148"/>
    <lineage>
        <taxon>Eukaryota</taxon>
        <taxon>Metazoa</taxon>
        <taxon>Chordata</taxon>
        <taxon>Craniata</taxon>
        <taxon>Vertebrata</taxon>
        <taxon>Euteleostomi</taxon>
        <taxon>Actinopterygii</taxon>
        <taxon>Neopterygii</taxon>
        <taxon>Teleostei</taxon>
        <taxon>Neoteleostei</taxon>
        <taxon>Acanthomorphata</taxon>
        <taxon>Eupercaria</taxon>
        <taxon>Perciformes</taxon>
        <taxon>Cottioidei</taxon>
        <taxon>Cottales</taxon>
        <taxon>Liparidae</taxon>
        <taxon>Liparis</taxon>
    </lineage>
</organism>
<proteinExistence type="predicted"/>
<accession>A0A4Z2FWK8</accession>
<dbReference type="EMBL" id="SRLO01000832">
    <property type="protein sequence ID" value="TNN45658.1"/>
    <property type="molecule type" value="Genomic_DNA"/>
</dbReference>
<reference evidence="2 3" key="1">
    <citation type="submission" date="2019-03" db="EMBL/GenBank/DDBJ databases">
        <title>First draft genome of Liparis tanakae, snailfish: a comprehensive survey of snailfish specific genes.</title>
        <authorList>
            <person name="Kim W."/>
            <person name="Song I."/>
            <person name="Jeong J.-H."/>
            <person name="Kim D."/>
            <person name="Kim S."/>
            <person name="Ryu S."/>
            <person name="Song J.Y."/>
            <person name="Lee S.K."/>
        </authorList>
    </citation>
    <scope>NUCLEOTIDE SEQUENCE [LARGE SCALE GENOMIC DNA]</scope>
    <source>
        <tissue evidence="2">Muscle</tissue>
    </source>
</reference>
<evidence type="ECO:0000313" key="3">
    <source>
        <dbReference type="Proteomes" id="UP000314294"/>
    </source>
</evidence>
<comment type="caution">
    <text evidence="2">The sequence shown here is derived from an EMBL/GenBank/DDBJ whole genome shotgun (WGS) entry which is preliminary data.</text>
</comment>
<protein>
    <submittedName>
        <fullName evidence="2">Uncharacterized protein</fullName>
    </submittedName>
</protein>
<feature type="compositionally biased region" description="Basic and acidic residues" evidence="1">
    <location>
        <begin position="23"/>
        <end position="51"/>
    </location>
</feature>